<sequence>MSMICLSHFDIPIGQKTRRKGDFPVTNKVEKQKRRQPQIKLELNDIYLDNLNFFGFAFDDVTNQVVKVKNAKLE</sequence>
<name>A0A9P1MT81_9PELO</name>
<evidence type="ECO:0000313" key="2">
    <source>
        <dbReference type="Proteomes" id="UP001152747"/>
    </source>
</evidence>
<gene>
    <name evidence="1" type="ORF">CAMP_LOCUS1482</name>
</gene>
<reference evidence="1" key="1">
    <citation type="submission" date="2022-11" db="EMBL/GenBank/DDBJ databases">
        <authorList>
            <person name="Kikuchi T."/>
        </authorList>
    </citation>
    <scope>NUCLEOTIDE SEQUENCE</scope>
    <source>
        <strain evidence="1">PS1010</strain>
    </source>
</reference>
<accession>A0A9P1MT81</accession>
<evidence type="ECO:0000313" key="1">
    <source>
        <dbReference type="EMBL" id="CAI5438845.1"/>
    </source>
</evidence>
<dbReference type="EMBL" id="CANHGI010000001">
    <property type="protein sequence ID" value="CAI5438845.1"/>
    <property type="molecule type" value="Genomic_DNA"/>
</dbReference>
<dbReference type="Proteomes" id="UP001152747">
    <property type="component" value="Unassembled WGS sequence"/>
</dbReference>
<organism evidence="1 2">
    <name type="scientific">Caenorhabditis angaria</name>
    <dbReference type="NCBI Taxonomy" id="860376"/>
    <lineage>
        <taxon>Eukaryota</taxon>
        <taxon>Metazoa</taxon>
        <taxon>Ecdysozoa</taxon>
        <taxon>Nematoda</taxon>
        <taxon>Chromadorea</taxon>
        <taxon>Rhabditida</taxon>
        <taxon>Rhabditina</taxon>
        <taxon>Rhabditomorpha</taxon>
        <taxon>Rhabditoidea</taxon>
        <taxon>Rhabditidae</taxon>
        <taxon>Peloderinae</taxon>
        <taxon>Caenorhabditis</taxon>
    </lineage>
</organism>
<proteinExistence type="predicted"/>
<comment type="caution">
    <text evidence="1">The sequence shown here is derived from an EMBL/GenBank/DDBJ whole genome shotgun (WGS) entry which is preliminary data.</text>
</comment>
<protein>
    <submittedName>
        <fullName evidence="1">Uncharacterized protein</fullName>
    </submittedName>
</protein>
<keyword evidence="2" id="KW-1185">Reference proteome</keyword>
<dbReference type="AlphaFoldDB" id="A0A9P1MT81"/>